<evidence type="ECO:0000256" key="1">
    <source>
        <dbReference type="SAM" id="MobiDB-lite"/>
    </source>
</evidence>
<evidence type="ECO:0008006" key="4">
    <source>
        <dbReference type="Google" id="ProtNLM"/>
    </source>
</evidence>
<dbReference type="InterPro" id="IPR025632">
    <property type="entry name" value="DUF4290"/>
</dbReference>
<dbReference type="AlphaFoldDB" id="A0A840E5F3"/>
<sequence>MEWDIDYNTSNAELIYSEYGRTVQELLQKANEIEGDEDRQAYVERVLKLMLQMQPSVKQQENYEERLWKHAFRIAGGELNVTIPEGINATPDPEGVTPEPLPYPDTNKRMLHYGKNVLALIEQGKQMEDGPERDLVTYTAAYYMKVALSDWRDGKFYNEDMIRKDLYELSDKVLMLPADAKIGEPNSNQPSQDNGSRRKKKKKKGGGGGGGGSSNNRSSGSRNSSRSSRNRRRR</sequence>
<evidence type="ECO:0000313" key="2">
    <source>
        <dbReference type="EMBL" id="MBB4078387.1"/>
    </source>
</evidence>
<evidence type="ECO:0000313" key="3">
    <source>
        <dbReference type="Proteomes" id="UP000576209"/>
    </source>
</evidence>
<gene>
    <name evidence="2" type="ORF">GGR28_001000</name>
</gene>
<dbReference type="EMBL" id="JACIFF010000002">
    <property type="protein sequence ID" value="MBB4078387.1"/>
    <property type="molecule type" value="Genomic_DNA"/>
</dbReference>
<dbReference type="RefSeq" id="WP_183494639.1">
    <property type="nucleotide sequence ID" value="NZ_JACIFF010000002.1"/>
</dbReference>
<protein>
    <recommendedName>
        <fullName evidence="4">DUF4290 domain-containing protein</fullName>
    </recommendedName>
</protein>
<reference evidence="2 3" key="1">
    <citation type="submission" date="2020-08" db="EMBL/GenBank/DDBJ databases">
        <title>Genomic Encyclopedia of Type Strains, Phase IV (KMG-IV): sequencing the most valuable type-strain genomes for metagenomic binning, comparative biology and taxonomic classification.</title>
        <authorList>
            <person name="Goeker M."/>
        </authorList>
    </citation>
    <scope>NUCLEOTIDE SEQUENCE [LARGE SCALE GENOMIC DNA]</scope>
    <source>
        <strain evidence="2 3">DSM 105137</strain>
    </source>
</reference>
<feature type="compositionally biased region" description="Low complexity" evidence="1">
    <location>
        <begin position="214"/>
        <end position="227"/>
    </location>
</feature>
<comment type="caution">
    <text evidence="2">The sequence shown here is derived from an EMBL/GenBank/DDBJ whole genome shotgun (WGS) entry which is preliminary data.</text>
</comment>
<proteinExistence type="predicted"/>
<dbReference type="Pfam" id="PF14123">
    <property type="entry name" value="DUF4290"/>
    <property type="match status" value="1"/>
</dbReference>
<dbReference type="Proteomes" id="UP000576209">
    <property type="component" value="Unassembled WGS sequence"/>
</dbReference>
<accession>A0A840E5F3</accession>
<organism evidence="2 3">
    <name type="scientific">Neolewinella aquimaris</name>
    <dbReference type="NCBI Taxonomy" id="1835722"/>
    <lineage>
        <taxon>Bacteria</taxon>
        <taxon>Pseudomonadati</taxon>
        <taxon>Bacteroidota</taxon>
        <taxon>Saprospiria</taxon>
        <taxon>Saprospirales</taxon>
        <taxon>Lewinellaceae</taxon>
        <taxon>Neolewinella</taxon>
    </lineage>
</organism>
<name>A0A840E5F3_9BACT</name>
<keyword evidence="3" id="KW-1185">Reference proteome</keyword>
<feature type="region of interest" description="Disordered" evidence="1">
    <location>
        <begin position="180"/>
        <end position="234"/>
    </location>
</feature>